<evidence type="ECO:0000313" key="4">
    <source>
        <dbReference type="Proteomes" id="UP000076532"/>
    </source>
</evidence>
<dbReference type="EMBL" id="KV417600">
    <property type="protein sequence ID" value="KZP15818.1"/>
    <property type="molecule type" value="Genomic_DNA"/>
</dbReference>
<feature type="compositionally biased region" description="Polar residues" evidence="1">
    <location>
        <begin position="148"/>
        <end position="157"/>
    </location>
</feature>
<dbReference type="OrthoDB" id="3354157at2759"/>
<organism evidence="3 4">
    <name type="scientific">Athelia psychrophila</name>
    <dbReference type="NCBI Taxonomy" id="1759441"/>
    <lineage>
        <taxon>Eukaryota</taxon>
        <taxon>Fungi</taxon>
        <taxon>Dikarya</taxon>
        <taxon>Basidiomycota</taxon>
        <taxon>Agaricomycotina</taxon>
        <taxon>Agaricomycetes</taxon>
        <taxon>Agaricomycetidae</taxon>
        <taxon>Atheliales</taxon>
        <taxon>Atheliaceae</taxon>
        <taxon>Athelia</taxon>
    </lineage>
</organism>
<feature type="compositionally biased region" description="Acidic residues" evidence="1">
    <location>
        <begin position="118"/>
        <end position="128"/>
    </location>
</feature>
<evidence type="ECO:0000313" key="3">
    <source>
        <dbReference type="EMBL" id="KZP15818.1"/>
    </source>
</evidence>
<gene>
    <name evidence="3" type="ORF">FIBSPDRAFT_958491</name>
</gene>
<dbReference type="AlphaFoldDB" id="A0A166EJ77"/>
<feature type="region of interest" description="Disordered" evidence="1">
    <location>
        <begin position="112"/>
        <end position="158"/>
    </location>
</feature>
<evidence type="ECO:0000256" key="2">
    <source>
        <dbReference type="SAM" id="Phobius"/>
    </source>
</evidence>
<name>A0A166EJ77_9AGAM</name>
<proteinExistence type="predicted"/>
<feature type="transmembrane region" description="Helical" evidence="2">
    <location>
        <begin position="53"/>
        <end position="74"/>
    </location>
</feature>
<dbReference type="Proteomes" id="UP000076532">
    <property type="component" value="Unassembled WGS sequence"/>
</dbReference>
<keyword evidence="2" id="KW-1133">Transmembrane helix</keyword>
<keyword evidence="4" id="KW-1185">Reference proteome</keyword>
<protein>
    <submittedName>
        <fullName evidence="3">Uncharacterized protein</fullName>
    </submittedName>
</protein>
<accession>A0A166EJ77</accession>
<sequence length="214" mass="23519">MIFNGSHFAASASAWLPLLYETIVFKLTLFKTLETLGSGDSGYLVRRMFQDGLVYYAAICAVNLTLTVMITSAPVGIQNVTAQLELLLTISMMSRITLSLKQRAHESIGASEGAYDYDKEDDEDEDEDVTIRRRHSSFSSVRSRGKRPSTQSLSSPALETIYSEPASGIQTPEGEDVHLPSNLHAAALREILELRRLDPVAGRKTRHTASGVDV</sequence>
<evidence type="ECO:0000256" key="1">
    <source>
        <dbReference type="SAM" id="MobiDB-lite"/>
    </source>
</evidence>
<reference evidence="3 4" key="1">
    <citation type="journal article" date="2016" name="Mol. Biol. Evol.">
        <title>Comparative Genomics of Early-Diverging Mushroom-Forming Fungi Provides Insights into the Origins of Lignocellulose Decay Capabilities.</title>
        <authorList>
            <person name="Nagy L.G."/>
            <person name="Riley R."/>
            <person name="Tritt A."/>
            <person name="Adam C."/>
            <person name="Daum C."/>
            <person name="Floudas D."/>
            <person name="Sun H."/>
            <person name="Yadav J.S."/>
            <person name="Pangilinan J."/>
            <person name="Larsson K.H."/>
            <person name="Matsuura K."/>
            <person name="Barry K."/>
            <person name="Labutti K."/>
            <person name="Kuo R."/>
            <person name="Ohm R.A."/>
            <person name="Bhattacharya S.S."/>
            <person name="Shirouzu T."/>
            <person name="Yoshinaga Y."/>
            <person name="Martin F.M."/>
            <person name="Grigoriev I.V."/>
            <person name="Hibbett D.S."/>
        </authorList>
    </citation>
    <scope>NUCLEOTIDE SEQUENCE [LARGE SCALE GENOMIC DNA]</scope>
    <source>
        <strain evidence="3 4">CBS 109695</strain>
    </source>
</reference>
<keyword evidence="2" id="KW-0812">Transmembrane</keyword>
<keyword evidence="2" id="KW-0472">Membrane</keyword>